<evidence type="ECO:0000313" key="1">
    <source>
        <dbReference type="EMBL" id="QZH69569.1"/>
    </source>
</evidence>
<evidence type="ECO:0000313" key="2">
    <source>
        <dbReference type="Proteomes" id="UP000825598"/>
    </source>
</evidence>
<dbReference type="Proteomes" id="UP000825598">
    <property type="component" value="Plasmid unnamed2"/>
</dbReference>
<gene>
    <name evidence="1" type="ORF">K6L26_31175</name>
</gene>
<proteinExistence type="predicted"/>
<sequence>MKIFDGQQPQNERLVRVLAAVSGCAVFVLLVLVTITLVASLQASASAFSALDAAIAAVALFGLMAAGLITRHIFKRGSAGARQVSSLLTDTAPGQIFSGLAGLLLAIASISTVIAAHGWASWIVSALSALFWSGVGVRELRNGWRRWASQRATLHNGPAIERIPE</sequence>
<keyword evidence="1" id="KW-0614">Plasmid</keyword>
<organism evidence="1 2">
    <name type="scientific">Mycolicibacterium farcinogenes</name>
    <name type="common">Mycobacterium farcinogenes</name>
    <dbReference type="NCBI Taxonomy" id="1802"/>
    <lineage>
        <taxon>Bacteria</taxon>
        <taxon>Bacillati</taxon>
        <taxon>Actinomycetota</taxon>
        <taxon>Actinomycetes</taxon>
        <taxon>Mycobacteriales</taxon>
        <taxon>Mycobacteriaceae</taxon>
        <taxon>Mycolicibacterium</taxon>
    </lineage>
</organism>
<protein>
    <submittedName>
        <fullName evidence="1">Uncharacterized protein</fullName>
    </submittedName>
</protein>
<accession>A0ACD1FR93</accession>
<dbReference type="EMBL" id="CP081675">
    <property type="protein sequence ID" value="QZH69569.1"/>
    <property type="molecule type" value="Genomic_DNA"/>
</dbReference>
<reference evidence="1" key="1">
    <citation type="submission" date="2021-07" db="EMBL/GenBank/DDBJ databases">
        <title>Complete Genome Sequences of Mycobacterium farcinogenes Isolated from Clinical Specimens from Patients in Thailand.</title>
        <authorList>
            <person name="Sodsai P."/>
        </authorList>
    </citation>
    <scope>NUCLEOTIDE SEQUENCE</scope>
    <source>
        <strain evidence="1">BKK/CU-MFGFA-001</strain>
    </source>
</reference>
<keyword evidence="2" id="KW-1185">Reference proteome</keyword>
<name>A0ACD1FR93_MYCFR</name>
<geneLocation type="plasmid" evidence="1 2">
    <name>unnamed2</name>
</geneLocation>